<organism evidence="2">
    <name type="scientific">freshwater metagenome</name>
    <dbReference type="NCBI Taxonomy" id="449393"/>
    <lineage>
        <taxon>unclassified sequences</taxon>
        <taxon>metagenomes</taxon>
        <taxon>ecological metagenomes</taxon>
    </lineage>
</organism>
<proteinExistence type="predicted"/>
<gene>
    <name evidence="1" type="ORF">UFOPK3001_01381</name>
    <name evidence="2" type="ORF">UFOPK3954_02126</name>
</gene>
<dbReference type="EMBL" id="CAFBON010000289">
    <property type="protein sequence ID" value="CAB5007377.1"/>
    <property type="molecule type" value="Genomic_DNA"/>
</dbReference>
<protein>
    <submittedName>
        <fullName evidence="2">Unannotated protein</fullName>
    </submittedName>
</protein>
<evidence type="ECO:0000313" key="1">
    <source>
        <dbReference type="EMBL" id="CAB4808348.1"/>
    </source>
</evidence>
<reference evidence="2" key="1">
    <citation type="submission" date="2020-05" db="EMBL/GenBank/DDBJ databases">
        <authorList>
            <person name="Chiriac C."/>
            <person name="Salcher M."/>
            <person name="Ghai R."/>
            <person name="Kavagutti S V."/>
        </authorList>
    </citation>
    <scope>NUCLEOTIDE SEQUENCE</scope>
</reference>
<dbReference type="AlphaFoldDB" id="A0A6J7PPN3"/>
<sequence>MSTRKLILLALACGLAILIAGSVQLLRIERNETSTLGVGDSTQLATVTARVTSGATVGDAVRVVVHLTLSPSASAPLEGPIVGWSLLTGGLKRPVEAVTATDTGTESCADTVLSPGEEADCLLAFPVSPGVEGTTYVTFAFAGASATWRLGI</sequence>
<accession>A0A6J7PPN3</accession>
<evidence type="ECO:0000313" key="2">
    <source>
        <dbReference type="EMBL" id="CAB5007377.1"/>
    </source>
</evidence>
<name>A0A6J7PPN3_9ZZZZ</name>
<dbReference type="EMBL" id="CAFAAJ010000084">
    <property type="protein sequence ID" value="CAB4808348.1"/>
    <property type="molecule type" value="Genomic_DNA"/>
</dbReference>